<dbReference type="InterPro" id="IPR033449">
    <property type="entry name" value="Rit1_N"/>
</dbReference>
<dbReference type="GO" id="GO:0043399">
    <property type="term" value="F:tRNA adenosine(64)-2'-O-ribosylphosphate transferase activity"/>
    <property type="evidence" value="ECO:0007669"/>
    <property type="project" value="InterPro"/>
</dbReference>
<name>A0AAE0F4X6_9CHLO</name>
<reference evidence="2 3" key="1">
    <citation type="journal article" date="2015" name="Genome Biol. Evol.">
        <title>Comparative Genomics of a Bacterivorous Green Alga Reveals Evolutionary Causalities and Consequences of Phago-Mixotrophic Mode of Nutrition.</title>
        <authorList>
            <person name="Burns J.A."/>
            <person name="Paasch A."/>
            <person name="Narechania A."/>
            <person name="Kim E."/>
        </authorList>
    </citation>
    <scope>NUCLEOTIDE SEQUENCE [LARGE SCALE GENOMIC DNA]</scope>
    <source>
        <strain evidence="2 3">PLY_AMNH</strain>
    </source>
</reference>
<evidence type="ECO:0000259" key="1">
    <source>
        <dbReference type="Pfam" id="PF17184"/>
    </source>
</evidence>
<dbReference type="AlphaFoldDB" id="A0AAE0F4X6"/>
<dbReference type="PANTHER" id="PTHR31811:SF0">
    <property type="entry name" value="TRNA A64-2'-O-RIBOSYLPHOSPHATE TRANSFERASE"/>
    <property type="match status" value="1"/>
</dbReference>
<feature type="non-terminal residue" evidence="2">
    <location>
        <position position="98"/>
    </location>
</feature>
<dbReference type="Pfam" id="PF17184">
    <property type="entry name" value="Rit1_C"/>
    <property type="match status" value="1"/>
</dbReference>
<evidence type="ECO:0000313" key="3">
    <source>
        <dbReference type="Proteomes" id="UP001190700"/>
    </source>
</evidence>
<proteinExistence type="predicted"/>
<protein>
    <recommendedName>
        <fullName evidence="1">Rit1 N-terminal domain-containing protein</fullName>
    </recommendedName>
</protein>
<evidence type="ECO:0000313" key="2">
    <source>
        <dbReference type="EMBL" id="KAK3252216.1"/>
    </source>
</evidence>
<organism evidence="2 3">
    <name type="scientific">Cymbomonas tetramitiformis</name>
    <dbReference type="NCBI Taxonomy" id="36881"/>
    <lineage>
        <taxon>Eukaryota</taxon>
        <taxon>Viridiplantae</taxon>
        <taxon>Chlorophyta</taxon>
        <taxon>Pyramimonadophyceae</taxon>
        <taxon>Pyramimonadales</taxon>
        <taxon>Pyramimonadaceae</taxon>
        <taxon>Cymbomonas</taxon>
    </lineage>
</organism>
<dbReference type="Proteomes" id="UP001190700">
    <property type="component" value="Unassembled WGS sequence"/>
</dbReference>
<dbReference type="EMBL" id="LGRX02025554">
    <property type="protein sequence ID" value="KAK3252216.1"/>
    <property type="molecule type" value="Genomic_DNA"/>
</dbReference>
<comment type="caution">
    <text evidence="2">The sequence shown here is derived from an EMBL/GenBank/DDBJ whole genome shotgun (WGS) entry which is preliminary data.</text>
</comment>
<keyword evidence="3" id="KW-1185">Reference proteome</keyword>
<sequence>MKKDETFSECLGNADVPSIYRVSRQIKRDDFGLYNCLCSITEDAKFVEEICRLYSALPTFANLRCGLWYAPQADDTCYFKSTDGHNSNWSFSTTRLNL</sequence>
<dbReference type="PANTHER" id="PTHR31811">
    <property type="entry name" value="TRNA A64-2'-O-RIBOSYLPHOSPHATE TRANSFERASE"/>
    <property type="match status" value="1"/>
</dbReference>
<accession>A0AAE0F4X6</accession>
<gene>
    <name evidence="2" type="ORF">CYMTET_38477</name>
</gene>
<dbReference type="GO" id="GO:0005737">
    <property type="term" value="C:cytoplasm"/>
    <property type="evidence" value="ECO:0007669"/>
    <property type="project" value="TreeGrafter"/>
</dbReference>
<dbReference type="InterPro" id="IPR007306">
    <property type="entry name" value="Rit1"/>
</dbReference>
<dbReference type="GO" id="GO:0019988">
    <property type="term" value="P:charged-tRNA amino acid modification"/>
    <property type="evidence" value="ECO:0007669"/>
    <property type="project" value="InterPro"/>
</dbReference>
<feature type="domain" description="Rit1 N-terminal" evidence="1">
    <location>
        <begin position="26"/>
        <end position="98"/>
    </location>
</feature>